<evidence type="ECO:0000313" key="2">
    <source>
        <dbReference type="Proteomes" id="UP000683386"/>
    </source>
</evidence>
<dbReference type="GO" id="GO:0016301">
    <property type="term" value="F:kinase activity"/>
    <property type="evidence" value="ECO:0007669"/>
    <property type="project" value="UniProtKB-KW"/>
</dbReference>
<gene>
    <name evidence="1" type="primary">75</name>
    <name evidence="1" type="ORF">SEA_KIMJONGPHILL_75</name>
</gene>
<dbReference type="GeneID" id="77931547"/>
<keyword evidence="2" id="KW-1185">Reference proteome</keyword>
<keyword evidence="1" id="KW-0418">Kinase</keyword>
<name>A0A8F2IWE5_9CAUD</name>
<dbReference type="InterPro" id="IPR027417">
    <property type="entry name" value="P-loop_NTPase"/>
</dbReference>
<accession>A0A8F2IWE5</accession>
<dbReference type="SUPFAM" id="SSF52540">
    <property type="entry name" value="P-loop containing nucleoside triphosphate hydrolases"/>
    <property type="match status" value="1"/>
</dbReference>
<dbReference type="EMBL" id="MW822144">
    <property type="protein sequence ID" value="QWT29856.1"/>
    <property type="molecule type" value="Genomic_DNA"/>
</dbReference>
<sequence>MRDMSTRSNRHVIIEGPDGAGKSTVVKYLSTITDTPVARRISDSITGVKGKDLQAYVNQDMGEWANYASADPQVNKSAYSSFHTPRASHIYDRYPLISEPIYGLHVRKSPQPAFLTTWYRDKWREFLAHDPLIIWCLPPYDEVAKHVHPERDMDGVWRNLLPLYRAYTFAALTYPGTSVIYDYTRDEPGGFSEPGDLVNLVSRHFEQ</sequence>
<dbReference type="Gene3D" id="3.40.50.300">
    <property type="entry name" value="P-loop containing nucleotide triphosphate hydrolases"/>
    <property type="match status" value="1"/>
</dbReference>
<dbReference type="Proteomes" id="UP000683386">
    <property type="component" value="Segment"/>
</dbReference>
<proteinExistence type="predicted"/>
<reference evidence="1" key="1">
    <citation type="submission" date="2021-03" db="EMBL/GenBank/DDBJ databases">
        <authorList>
            <person name="Alqahtani R."/>
            <person name="Behailu E."/>
            <person name="Cappabianca D.W."/>
            <person name="Csanadi-Schwartz K.M."/>
            <person name="Dalal A.S."/>
            <person name="Fahim M.S."/>
            <person name="Franklin J.M."/>
            <person name="Gluckman M.H."/>
            <person name="Levine C.J."/>
            <person name="Martin N."/>
            <person name="Milza N."/>
            <person name="Najmabadi R."/>
            <person name="Newman A.M."/>
            <person name="Pajunar M."/>
            <person name="Qalawee I."/>
            <person name="Rizvi A."/>
            <person name="Samuel A."/>
            <person name="Smith A."/>
            <person name="Swann F.E."/>
            <person name="Sweeney P."/>
            <person name="Torres N.R."/>
            <person name="Ventrone L."/>
            <person name="Ventura L."/>
            <person name="Wroe M."/>
            <person name="Acquaye N.A."/>
            <person name="Agnes T.J."/>
            <person name="Ahmed A."/>
            <person name="Ahmed S."/>
            <person name="Amodu B.A."/>
            <person name="Arefeayne N.F."/>
            <person name="Asamoah-Frimpong E.A."/>
            <person name="Attaran A."/>
            <person name="Barragan J.M."/>
            <person name="Baumgarten L.N."/>
            <person name="Berhane B."/>
            <person name="Beyene A."/>
            <person name="Bhattarai B."/>
            <person name="Biondokin D.V."/>
            <person name="Boone B.K."/>
            <person name="Burney S.Z."/>
            <person name="Cayanan J.-R.T."/>
            <person name="Cesta G."/>
            <person name="Chang J."/>
            <person name="Chavez J."/>
            <person name="Chorbajian C."/>
            <person name="Christian S."/>
            <person name="Corns J.R."/>
            <person name="Corns N.R."/>
            <person name="Cowan J.T."/>
            <person name="Coyne C."/>
            <person name="Dadzie B."/>
            <person name="Datu D.-L.V."/>
            <person name="Deng B.C."/>
            <person name="Der L."/>
            <person name="Dickerson K."/>
            <person name="Dozier E."/>
            <person name="Egbunine A.O."/>
            <person name="Farooq M."/>
            <person name="Fonge A.E."/>
            <person name="Ghomsi-Nono M.P."/>
            <person name="Giampietro H."/>
            <person name="Gunnison R.P."/>
            <person name="Han S.H."/>
            <person name="Hennigan A.J."/>
            <person name="Hong A.N."/>
            <person name="Ijomor E.C."/>
            <person name="Jalali A."/>
            <person name="Jamil T.Z."/>
            <person name="Jenkins C.R."/>
            <person name="Joseph M.A."/>
            <person name="Jowanowitch O.J."/>
            <person name="Kang D."/>
            <person name="Khan A."/>
            <person name="Khan Z.K."/>
            <person name="Kiewe T."/>
            <person name="Kjerulf A.B."/>
            <person name="Kolosey V."/>
            <person name="Kurup M."/>
            <person name="Lee V.H."/>
            <person name="Llontop-Maldonado V."/>
            <person name="Long P."/>
            <person name="Lu N."/>
            <person name="Majekodunmi A."/>
            <person name="Malik H.W."/>
            <person name="Marcellino S.C."/>
            <person name="Martinez L.A."/>
            <person name="Meher F.N."/>
            <person name="Michelin M.A."/>
            <person name="Mitchell K.G."/>
            <person name="Mullens W.J."/>
            <person name="Nwakama C."/>
            <person name="Nwosu F.T."/>
            <person name="Oboh E.C."/>
            <person name="Odujinrin O."/>
            <person name="Ogunsan O."/>
            <person name="O'Neill K."/>
            <person name="Oxlaj J.A."/>
            <person name="Patel A.K."/>
            <person name="Patel B.R."/>
            <person name="Pham Q."/>
            <person name="Porter J."/>
            <person name="Portes J."/>
            <person name="Prokopenko A."/>
            <person name="Quraishi M."/>
            <person name="Qureshi M.-A."/>
            <person name="Rivera A."/>
            <person name="Rubalsky V."/>
            <person name="Saikali Y."/>
            <person name="Saqaf K."/>
            <person name="Saroya S.R."/>
            <person name="Seas A."/>
            <person name="Shadrick R.E."/>
            <person name="Sharda N."/>
            <person name="Sigindere M.T."/>
            <person name="Simbi V.G."/>
            <person name="Thuzar C."/>
            <person name="Tran K."/>
            <person name="Tran V.D."/>
            <person name="Trang W."/>
            <person name="Vaishnav N."/>
            <person name="Vuong K."/>
            <person name="Walker C."/>
            <person name="Wallace S.A."/>
            <person name="Warfield J.C."/>
            <person name="Wikina T."/>
            <person name="Wobbeking F.T."/>
            <person name="Worrent L.D."/>
            <person name="Yan T."/>
            <person name="Zehra A."/>
            <person name="Avazpour P."/>
            <person name="Kim F.M."/>
            <person name="Mason K."/>
            <person name="Nguyen D.A."/>
            <person name="Pettit S.M."/>
            <person name="Zhou O.J."/>
            <person name="Brissett D.L."/>
            <person name="Gualtieri C."/>
            <person name="Hufford T.M."/>
            <person name="Ko J.M."/>
            <person name="Novak J.K."/>
            <person name="Smith Z.M."/>
            <person name="Mayer-Bacon C."/>
            <person name="Erill I."/>
            <person name="Caruso S.M."/>
            <person name="Garlena R.A."/>
            <person name="Russell D.A."/>
            <person name="Pope W.H."/>
            <person name="Jacobs-Sera D."/>
            <person name="Hatfull G.F."/>
        </authorList>
    </citation>
    <scope>NUCLEOTIDE SEQUENCE</scope>
</reference>
<protein>
    <submittedName>
        <fullName evidence="1">Polynucleotide kinase</fullName>
    </submittedName>
</protein>
<dbReference type="RefSeq" id="YP_010655681.1">
    <property type="nucleotide sequence ID" value="NC_070830.1"/>
</dbReference>
<evidence type="ECO:0000313" key="1">
    <source>
        <dbReference type="EMBL" id="QWT29856.1"/>
    </source>
</evidence>
<dbReference type="KEGG" id="vg:77931547"/>
<organism evidence="1 2">
    <name type="scientific">Streptomyces phage KimJongPhill</name>
    <dbReference type="NCBI Taxonomy" id="2848886"/>
    <lineage>
        <taxon>Viruses</taxon>
        <taxon>Duplodnaviria</taxon>
        <taxon>Heunggongvirae</taxon>
        <taxon>Uroviricota</taxon>
        <taxon>Caudoviricetes</taxon>
        <taxon>Zukovirus</taxon>
        <taxon>Zukovirus phill</taxon>
    </lineage>
</organism>
<keyword evidence="1" id="KW-0808">Transferase</keyword>